<proteinExistence type="inferred from homology"/>
<name>A0A964T6N9_9HYPH</name>
<protein>
    <submittedName>
        <fullName evidence="5">Dihydrodipicolinate synthase family protein</fullName>
    </submittedName>
</protein>
<reference evidence="5" key="1">
    <citation type="submission" date="2019-03" db="EMBL/GenBank/DDBJ databases">
        <title>Afifella sp. nov., isolated from activated sludge.</title>
        <authorList>
            <person name="Li Q."/>
            <person name="Liu Y."/>
        </authorList>
    </citation>
    <scope>NUCLEOTIDE SEQUENCE</scope>
    <source>
        <strain evidence="5">L72</strain>
    </source>
</reference>
<feature type="active site" description="Proton donor/acceptor" evidence="3">
    <location>
        <position position="139"/>
    </location>
</feature>
<dbReference type="CDD" id="cd00408">
    <property type="entry name" value="DHDPS-like"/>
    <property type="match status" value="1"/>
</dbReference>
<dbReference type="SUPFAM" id="SSF51569">
    <property type="entry name" value="Aldolase"/>
    <property type="match status" value="1"/>
</dbReference>
<feature type="active site" description="Schiff-base intermediate with substrate" evidence="3">
    <location>
        <position position="169"/>
    </location>
</feature>
<evidence type="ECO:0000256" key="2">
    <source>
        <dbReference type="PIRNR" id="PIRNR001365"/>
    </source>
</evidence>
<dbReference type="EMBL" id="SPKJ01000073">
    <property type="protein sequence ID" value="MYZ49410.1"/>
    <property type="molecule type" value="Genomic_DNA"/>
</dbReference>
<organism evidence="5 6">
    <name type="scientific">Propylenella binzhouense</name>
    <dbReference type="NCBI Taxonomy" id="2555902"/>
    <lineage>
        <taxon>Bacteria</taxon>
        <taxon>Pseudomonadati</taxon>
        <taxon>Pseudomonadota</taxon>
        <taxon>Alphaproteobacteria</taxon>
        <taxon>Hyphomicrobiales</taxon>
        <taxon>Propylenellaceae</taxon>
        <taxon>Propylenella</taxon>
    </lineage>
</organism>
<dbReference type="InterPro" id="IPR013785">
    <property type="entry name" value="Aldolase_TIM"/>
</dbReference>
<dbReference type="InterPro" id="IPR002220">
    <property type="entry name" value="DapA-like"/>
</dbReference>
<dbReference type="Gene3D" id="3.20.20.70">
    <property type="entry name" value="Aldolase class I"/>
    <property type="match status" value="1"/>
</dbReference>
<dbReference type="GO" id="GO:0008840">
    <property type="term" value="F:4-hydroxy-tetrahydrodipicolinate synthase activity"/>
    <property type="evidence" value="ECO:0007669"/>
    <property type="project" value="TreeGrafter"/>
</dbReference>
<evidence type="ECO:0000256" key="3">
    <source>
        <dbReference type="PIRSR" id="PIRSR001365-1"/>
    </source>
</evidence>
<dbReference type="PANTHER" id="PTHR12128:SF67">
    <property type="entry name" value="BLR3884 PROTEIN"/>
    <property type="match status" value="1"/>
</dbReference>
<evidence type="ECO:0000256" key="1">
    <source>
        <dbReference type="ARBA" id="ARBA00023239"/>
    </source>
</evidence>
<gene>
    <name evidence="5" type="ORF">E4O86_17005</name>
</gene>
<dbReference type="AlphaFoldDB" id="A0A964T6N9"/>
<accession>A0A964T6N9</accession>
<evidence type="ECO:0000256" key="4">
    <source>
        <dbReference type="PIRSR" id="PIRSR001365-2"/>
    </source>
</evidence>
<sequence length="307" mass="33079">MTMPLAGIYAPVVTPFRPDLTPDPERFMRHCRWLVSQNCRLAVFGTNSEANSLSVGERKALLEGLVEGGVPAGRMMPGTGCCSIPETVDLTCHAVDLGVAAVLMLPPFYYKGVSEDGLFRHYSEVVQQVGDERLRICLYHIPQVSGVPIPLGLIERLIKAYPDSVVGIKDSSGDWANLAAMLDAFPGFQIFPASEGLLSRSLPLGAAGCISATANVNPAGIHRLWADWQSEAGPGLQADADRIRTIFARFPMMIAAMKAVVAHYACDPDWRIVRPPLDQLPADQTEALIGELDRAGFAMPGLVAEPA</sequence>
<keyword evidence="6" id="KW-1185">Reference proteome</keyword>
<evidence type="ECO:0000313" key="5">
    <source>
        <dbReference type="EMBL" id="MYZ49410.1"/>
    </source>
</evidence>
<dbReference type="RefSeq" id="WP_161141750.1">
    <property type="nucleotide sequence ID" value="NZ_SPKJ01000073.1"/>
</dbReference>
<dbReference type="Proteomes" id="UP000773614">
    <property type="component" value="Unassembled WGS sequence"/>
</dbReference>
<dbReference type="PANTHER" id="PTHR12128">
    <property type="entry name" value="DIHYDRODIPICOLINATE SYNTHASE"/>
    <property type="match status" value="1"/>
</dbReference>
<dbReference type="OrthoDB" id="7157803at2"/>
<comment type="similarity">
    <text evidence="2">Belongs to the DapA family.</text>
</comment>
<evidence type="ECO:0000313" key="6">
    <source>
        <dbReference type="Proteomes" id="UP000773614"/>
    </source>
</evidence>
<dbReference type="Pfam" id="PF00701">
    <property type="entry name" value="DHDPS"/>
    <property type="match status" value="1"/>
</dbReference>
<dbReference type="SMART" id="SM01130">
    <property type="entry name" value="DHDPS"/>
    <property type="match status" value="1"/>
</dbReference>
<keyword evidence="1 2" id="KW-0456">Lyase</keyword>
<feature type="binding site" evidence="4">
    <location>
        <position position="210"/>
    </location>
    <ligand>
        <name>pyruvate</name>
        <dbReference type="ChEBI" id="CHEBI:15361"/>
    </ligand>
</feature>
<comment type="caution">
    <text evidence="5">The sequence shown here is derived from an EMBL/GenBank/DDBJ whole genome shotgun (WGS) entry which is preliminary data.</text>
</comment>
<dbReference type="PIRSF" id="PIRSF001365">
    <property type="entry name" value="DHDPS"/>
    <property type="match status" value="1"/>
</dbReference>